<feature type="compositionally biased region" description="Pro residues" evidence="1">
    <location>
        <begin position="31"/>
        <end position="44"/>
    </location>
</feature>
<keyword evidence="5" id="KW-1185">Reference proteome</keyword>
<name>A0A2W1D0Q3_9PLEO</name>
<dbReference type="EMBL" id="NQIK02000006">
    <property type="protein sequence ID" value="KAF7569845.1"/>
    <property type="molecule type" value="Genomic_DNA"/>
</dbReference>
<accession>A0A2W1D0Q3</accession>
<dbReference type="Proteomes" id="UP000245464">
    <property type="component" value="Chromosome 6"/>
</dbReference>
<dbReference type="OrthoDB" id="3877279at2759"/>
<feature type="compositionally biased region" description="Low complexity" evidence="1">
    <location>
        <begin position="45"/>
        <end position="57"/>
    </location>
</feature>
<dbReference type="AlphaFoldDB" id="A0A2W1D0Q3"/>
<dbReference type="EMBL" id="NRDI02000021">
    <property type="protein sequence ID" value="KAI1509271.1"/>
    <property type="molecule type" value="Genomic_DNA"/>
</dbReference>
<feature type="region of interest" description="Disordered" evidence="1">
    <location>
        <begin position="24"/>
        <end position="57"/>
    </location>
</feature>
<reference evidence="2" key="1">
    <citation type="journal article" date="2018" name="BMC Genomics">
        <title>Comparative genomics of the wheat fungal pathogen Pyrenophora tritici-repentis reveals chromosomal variations and genome plasticity.</title>
        <authorList>
            <person name="Moolhuijzen P."/>
            <person name="See P.T."/>
            <person name="Hane J.K."/>
            <person name="Shi G."/>
            <person name="Liu Z."/>
            <person name="Oliver R.P."/>
            <person name="Moffat C.S."/>
        </authorList>
    </citation>
    <scope>NUCLEOTIDE SEQUENCE [LARGE SCALE GENOMIC DNA]</scope>
    <source>
        <strain evidence="2">M4</strain>
    </source>
</reference>
<protein>
    <submittedName>
        <fullName evidence="2">Uncharacterized protein</fullName>
    </submittedName>
</protein>
<reference evidence="5" key="4">
    <citation type="journal article" date="2022" name="Microb. Genom.">
        <title>A global pangenome for the wheat fungal pathogen Pyrenophora tritici-repentis and prediction of effector protein structural homology.</title>
        <authorList>
            <person name="Moolhuijzen P.M."/>
            <person name="See P.T."/>
            <person name="Shi G."/>
            <person name="Powell H.R."/>
            <person name="Cockram J."/>
            <person name="Jorgensen L.N."/>
            <person name="Benslimane H."/>
            <person name="Strelkov S.E."/>
            <person name="Turner J."/>
            <person name="Liu Z."/>
            <person name="Moffat C.S."/>
        </authorList>
    </citation>
    <scope>NUCLEOTIDE SEQUENCE [LARGE SCALE GENOMIC DNA]</scope>
</reference>
<evidence type="ECO:0000256" key="1">
    <source>
        <dbReference type="SAM" id="MobiDB-lite"/>
    </source>
</evidence>
<reference evidence="3" key="2">
    <citation type="submission" date="2021-05" db="EMBL/GenBank/DDBJ databases">
        <authorList>
            <person name="Moolhuijzen P.M."/>
            <person name="Moffat C.S."/>
        </authorList>
    </citation>
    <scope>NUCLEOTIDE SEQUENCE</scope>
    <source>
        <strain evidence="3">86-124</strain>
    </source>
</reference>
<organism evidence="2 4">
    <name type="scientific">Pyrenophora tritici-repentis</name>
    <dbReference type="NCBI Taxonomy" id="45151"/>
    <lineage>
        <taxon>Eukaryota</taxon>
        <taxon>Fungi</taxon>
        <taxon>Dikarya</taxon>
        <taxon>Ascomycota</taxon>
        <taxon>Pezizomycotina</taxon>
        <taxon>Dothideomycetes</taxon>
        <taxon>Pleosporomycetidae</taxon>
        <taxon>Pleosporales</taxon>
        <taxon>Pleosporineae</taxon>
        <taxon>Pleosporaceae</taxon>
        <taxon>Pyrenophora</taxon>
    </lineage>
</organism>
<dbReference type="OMA" id="PIMPQRQ"/>
<reference evidence="3" key="3">
    <citation type="journal article" date="2022" name="bioRxiv">
        <title>A global pangenome for the wheat fungal pathogen Pyrenophora tritici-repentis and prediction of effector protein structural homology.</title>
        <authorList>
            <person name="Moolhuijzen P."/>
            <person name="See P.T."/>
            <person name="Shi G."/>
            <person name="Powell H.R."/>
            <person name="Cockram J."/>
            <person name="Jorgensen L.N."/>
            <person name="Benslimane H."/>
            <person name="Strelkov S.E."/>
            <person name="Turner J."/>
            <person name="Liu Z."/>
            <person name="Moffat C.S."/>
        </authorList>
    </citation>
    <scope>NUCLEOTIDE SEQUENCE</scope>
    <source>
        <strain evidence="3">86-124</strain>
    </source>
</reference>
<evidence type="ECO:0000313" key="4">
    <source>
        <dbReference type="Proteomes" id="UP000245464"/>
    </source>
</evidence>
<dbReference type="Proteomes" id="UP000249757">
    <property type="component" value="Unassembled WGS sequence"/>
</dbReference>
<evidence type="ECO:0000313" key="3">
    <source>
        <dbReference type="EMBL" id="KAI1509271.1"/>
    </source>
</evidence>
<feature type="region of interest" description="Disordered" evidence="1">
    <location>
        <begin position="223"/>
        <end position="243"/>
    </location>
</feature>
<evidence type="ECO:0000313" key="5">
    <source>
        <dbReference type="Proteomes" id="UP000249757"/>
    </source>
</evidence>
<sequence length="268" mass="29762">MNSPALSITSDMTDEELDKYFASYVPLSNLPTPPPAKEPTPARPSTPSSPQTSQASTQSYDIIPPQNEVYAIHLANLVPLNVSTHRPHPSVIQGFLDRAELPEEIVAFSACILDALTNRFATTWRDALAPGDQMSDGNDFRKLDPRQTLHVSPDVVVLAALSLAHGFLVDRMRSSRHWSIKESRAAFTVREIEATKRAMLQDMDYGLSRISNDRVQRRLKNMQRANKVPAHTSTPSTTLPKDRRRNVSLSLQGAAIWQFGVQTPEPSP</sequence>
<gene>
    <name evidence="3" type="ORF">Ptr86124_011811</name>
    <name evidence="2" type="ORF">PtrM4_122600</name>
</gene>
<proteinExistence type="predicted"/>
<comment type="caution">
    <text evidence="2">The sequence shown here is derived from an EMBL/GenBank/DDBJ whole genome shotgun (WGS) entry which is preliminary data.</text>
</comment>
<evidence type="ECO:0000313" key="2">
    <source>
        <dbReference type="EMBL" id="KAF7569845.1"/>
    </source>
</evidence>